<proteinExistence type="inferred from homology"/>
<keyword evidence="5" id="KW-0131">Cell cycle</keyword>
<dbReference type="InterPro" id="IPR024395">
    <property type="entry name" value="CLASP_N_dom"/>
</dbReference>
<evidence type="ECO:0000256" key="4">
    <source>
        <dbReference type="ARBA" id="ARBA00022701"/>
    </source>
</evidence>
<dbReference type="InterPro" id="IPR016024">
    <property type="entry name" value="ARM-type_fold"/>
</dbReference>
<comment type="caution">
    <text evidence="8">The sequence shown here is derived from an EMBL/GenBank/DDBJ whole genome shotgun (WGS) entry which is preliminary data.</text>
</comment>
<keyword evidence="3" id="KW-0132">Cell division</keyword>
<feature type="domain" description="TOG" evidence="7">
    <location>
        <begin position="335"/>
        <end position="575"/>
    </location>
</feature>
<organism evidence="8 9">
    <name type="scientific">Basidiobolus ranarum</name>
    <dbReference type="NCBI Taxonomy" id="34480"/>
    <lineage>
        <taxon>Eukaryota</taxon>
        <taxon>Fungi</taxon>
        <taxon>Fungi incertae sedis</taxon>
        <taxon>Zoopagomycota</taxon>
        <taxon>Entomophthoromycotina</taxon>
        <taxon>Basidiobolomycetes</taxon>
        <taxon>Basidiobolales</taxon>
        <taxon>Basidiobolaceae</taxon>
        <taxon>Basidiobolus</taxon>
    </lineage>
</organism>
<protein>
    <submittedName>
        <fullName evidence="8">Suppressor of tub2 mutation</fullName>
    </submittedName>
</protein>
<evidence type="ECO:0000256" key="3">
    <source>
        <dbReference type="ARBA" id="ARBA00022618"/>
    </source>
</evidence>
<feature type="compositionally biased region" description="Pro residues" evidence="6">
    <location>
        <begin position="612"/>
        <end position="621"/>
    </location>
</feature>
<reference evidence="8 9" key="1">
    <citation type="submission" date="2023-04" db="EMBL/GenBank/DDBJ databases">
        <title>Genome of Basidiobolus ranarum AG-B5.</title>
        <authorList>
            <person name="Stajich J.E."/>
            <person name="Carter-House D."/>
            <person name="Gryganskyi A."/>
        </authorList>
    </citation>
    <scope>NUCLEOTIDE SEQUENCE [LARGE SCALE GENOMIC DNA]</scope>
    <source>
        <strain evidence="8 9">AG-B5</strain>
    </source>
</reference>
<feature type="compositionally biased region" description="Polar residues" evidence="6">
    <location>
        <begin position="302"/>
        <end position="325"/>
    </location>
</feature>
<evidence type="ECO:0000313" key="8">
    <source>
        <dbReference type="EMBL" id="KAK9761267.1"/>
    </source>
</evidence>
<feature type="compositionally biased region" description="Low complexity" evidence="6">
    <location>
        <begin position="277"/>
        <end position="287"/>
    </location>
</feature>
<feature type="region of interest" description="Disordered" evidence="6">
    <location>
        <begin position="711"/>
        <end position="795"/>
    </location>
</feature>
<dbReference type="SUPFAM" id="SSF48371">
    <property type="entry name" value="ARM repeat"/>
    <property type="match status" value="1"/>
</dbReference>
<sequence length="1421" mass="158660">MSEIVTLEALISILKGTNHELKINTLYEFEAQNRTSKQSFEPRLLDEATAGITHAAKSPQVNLSVAAVAVIGSLLYQLGTYHPQLLKAYSSVLFPALLDRLGDIKEKVRHEALRCLVELWQTIVASVDTSHGINTPKPNSKSLNASQVAITYFEKDIKSHGFNHKTWRVREQLVAWILLCVKSIPDFSLKPYVPYLVKLLEDSQDPVRECSKEALVLLFSSAPPHIKQHLRKEMQKNKIRSGIAEYINSRVFNANSTSEGNPTIHTAPSHKKRPRTSSDSGHSSGEVSLDDYEVEPHYPVADNQNGSNVNEMSISGRSTPIPSSDTETEAIQIYDAKEFESELLKIASKFNGKETEENWESREKAWKRLSGIIHGDAPSRYNMIMVQGLRALLPKILDSMHTLRTTLAVTTLTLLRDLAKTLKTMFDPYMDITLTNLLKLGTQTKRIVAQASFKTTKVLLRSTTYHGRTLNTLAVAMTDKNVQLRGFTVGYIKTILETFESQAQAIERAGGLELLDKCIRKGIADANPQVRESSRELFWTFWNIWKVRGEAIRNSLDPSTQKLLARQKSKSISGPYSAVKAQTPSVNKFGFDSKSTTNRKFMKSSTKIPSPTTLPPKPPQRFSPYETPSVAPGGKINDFGSKTLVSPQAITSVKLDSINPIVTPVHRSIAALQLSPETELFLSKTPTLSPGNNSQTPIHSLSEPLSLDYEESKEVMSDQSLIHSAHSASTSGSPVERPTTPSKGASPRNMKLPKPTTLSPDKINNPIFERNHTPTPATPPRDVDTLTESTLSKRPSVNTPSRIDFFLRRLSILDQLKHEDPAVRAAGVENVYLAYTGEQFMSKDSTEGLPSTESIAPLLLDLLCQSEAQVIQVFSRPEVMDVISQVIPMDQLLILIVCQLPNEGESHYALGPLKSVVSKDECAHLLLEILQLLKTPGGLRGYRGGASTIAEKKRSLVRVIEWMEEILDFACAGTSQSEDIENLAKDYFSQKGCLKEYLTKMIDYYDSIPDSAPTFNIVHNFMVKLLNFDREISQEVLGEQQPEIAERVRRLLFPNLETSITKCETPKDTECVESFEVEMHESLPVTESVVVQEVVEIHQEKIDFIDTMEVSELPNDHLSPKGDHDAYELAEKDEVDTMDVEAENDALVDDNHPHQVQHSDLALQANADDTPEQVLEVEHSYDETMEIEHSEKIVNEELPIESSIQDNDIDNTIVIESADLDEDDQSQSDVPVTTVSSSTNSAPSTPPRIIHESLSDISSYEWNLTSSKVDTSTILHKRLERMGVASPLPAALKEQSELVSSLLDRISSDAVDTWTFRKLCRISRETSVVENPSQAKCIWVESDSLTSILDSLTHFLATTAYPELKEHCLVFLKHLLNYQSSLFTELNLDTTMELLLEYRSNDWNEPQYAAENAMESCVLFV</sequence>
<accession>A0ABR2WIE0</accession>
<evidence type="ECO:0000256" key="5">
    <source>
        <dbReference type="ARBA" id="ARBA00022776"/>
    </source>
</evidence>
<evidence type="ECO:0000313" key="9">
    <source>
        <dbReference type="Proteomes" id="UP001479436"/>
    </source>
</evidence>
<comment type="similarity">
    <text evidence="2">Belongs to the CLASP family.</text>
</comment>
<keyword evidence="5" id="KW-0498">Mitosis</keyword>
<dbReference type="PANTHER" id="PTHR21567">
    <property type="entry name" value="CLASP"/>
    <property type="match status" value="1"/>
</dbReference>
<keyword evidence="9" id="KW-1185">Reference proteome</keyword>
<dbReference type="InterPro" id="IPR011989">
    <property type="entry name" value="ARM-like"/>
</dbReference>
<feature type="region of interest" description="Disordered" evidence="6">
    <location>
        <begin position="1219"/>
        <end position="1247"/>
    </location>
</feature>
<feature type="compositionally biased region" description="Polar residues" evidence="6">
    <location>
        <begin position="786"/>
        <end position="795"/>
    </location>
</feature>
<gene>
    <name evidence="8" type="primary">STU1_3</name>
    <name evidence="8" type="ORF">K7432_013953</name>
</gene>
<feature type="compositionally biased region" description="Polar residues" evidence="6">
    <location>
        <begin position="254"/>
        <end position="266"/>
    </location>
</feature>
<dbReference type="SMART" id="SM01349">
    <property type="entry name" value="TOG"/>
    <property type="match status" value="2"/>
</dbReference>
<feature type="domain" description="TOG" evidence="7">
    <location>
        <begin position="2"/>
        <end position="257"/>
    </location>
</feature>
<keyword evidence="4" id="KW-0493">Microtubule</keyword>
<evidence type="ECO:0000256" key="2">
    <source>
        <dbReference type="ARBA" id="ARBA00009549"/>
    </source>
</evidence>
<dbReference type="EMBL" id="JASJQH010001468">
    <property type="protein sequence ID" value="KAK9761267.1"/>
    <property type="molecule type" value="Genomic_DNA"/>
</dbReference>
<feature type="region of interest" description="Disordered" evidence="6">
    <location>
        <begin position="600"/>
        <end position="621"/>
    </location>
</feature>
<dbReference type="PANTHER" id="PTHR21567:SF9">
    <property type="entry name" value="CLIP-ASSOCIATING PROTEIN"/>
    <property type="match status" value="1"/>
</dbReference>
<name>A0ABR2WIE0_9FUNG</name>
<feature type="region of interest" description="Disordered" evidence="6">
    <location>
        <begin position="254"/>
        <end position="326"/>
    </location>
</feature>
<feature type="compositionally biased region" description="Low complexity" evidence="6">
    <location>
        <begin position="1227"/>
        <end position="1243"/>
    </location>
</feature>
<comment type="subcellular location">
    <subcellularLocation>
        <location evidence="1">Cytoplasm</location>
        <location evidence="1">Cytoskeleton</location>
        <location evidence="1">Spindle</location>
    </subcellularLocation>
</comment>
<feature type="compositionally biased region" description="Polar residues" evidence="6">
    <location>
        <begin position="717"/>
        <end position="743"/>
    </location>
</feature>
<dbReference type="Gene3D" id="1.25.10.10">
    <property type="entry name" value="Leucine-rich Repeat Variant"/>
    <property type="match status" value="2"/>
</dbReference>
<dbReference type="Proteomes" id="UP001479436">
    <property type="component" value="Unassembled WGS sequence"/>
</dbReference>
<evidence type="ECO:0000259" key="7">
    <source>
        <dbReference type="SMART" id="SM01349"/>
    </source>
</evidence>
<evidence type="ECO:0000256" key="1">
    <source>
        <dbReference type="ARBA" id="ARBA00004186"/>
    </source>
</evidence>
<dbReference type="InterPro" id="IPR034085">
    <property type="entry name" value="TOG"/>
</dbReference>
<dbReference type="Pfam" id="PF12348">
    <property type="entry name" value="CLASP_N"/>
    <property type="match status" value="2"/>
</dbReference>
<evidence type="ECO:0000256" key="6">
    <source>
        <dbReference type="SAM" id="MobiDB-lite"/>
    </source>
</evidence>